<feature type="region of interest" description="Disordered" evidence="1">
    <location>
        <begin position="17"/>
        <end position="65"/>
    </location>
</feature>
<dbReference type="GO" id="GO:0004197">
    <property type="term" value="F:cysteine-type endopeptidase activity"/>
    <property type="evidence" value="ECO:0007669"/>
    <property type="project" value="InterPro"/>
</dbReference>
<proteinExistence type="predicted"/>
<dbReference type="PANTHER" id="PTHR22576:SF37">
    <property type="entry name" value="MUCOSA-ASSOCIATED LYMPHOID TISSUE LYMPHOMA TRANSLOCATION PROTEIN 1"/>
    <property type="match status" value="1"/>
</dbReference>
<dbReference type="AlphaFoldDB" id="A0A3B9GY05"/>
<dbReference type="SUPFAM" id="SSF52129">
    <property type="entry name" value="Caspase-like"/>
    <property type="match status" value="1"/>
</dbReference>
<protein>
    <recommendedName>
        <fullName evidence="2">Caspase family p20 domain-containing protein</fullName>
    </recommendedName>
</protein>
<evidence type="ECO:0000313" key="3">
    <source>
        <dbReference type="EMBL" id="HAE27331.1"/>
    </source>
</evidence>
<sequence>MVPGRAGWRLGRVAHLQRGPPLRPRGRRRRSVADHCRAPVGHPPDLDGRWRPAGPDHRDLPGHTDRAVRRSLTGTAVASRRGLTIRLASSRVGGSDVAKRLKHFWRTILARPVLARNNLARTVLACACLLLLPAAAFAETRLGLVISQTNYSGDLSRVGSASQEADAIASALIDTGFDVTRAHDLSKRDLATTLNAFRRKVDMAGPDAVAFVYYTGHGAQHPESGDSYLLGVDAELVAASDLAFYGLDMQTQRDGFAATGARAVFMVFDACRNVPGFSGYKAAVKGLSRVEAKPDMLIAYATGLDDVAKEGVYAPVLAEEIRRPGQKAEDAFAAAQRRVAGRTNRSQLPWTNNLLYNEFCFAACEKPAVTERPEPFELVMSGTELDRAFNTVYGKSDKAVVKNDDGETFDVSPAFAVQFDDYIALVSKAQNREDAHVSAGYVAAHYIKDGEIIGEWPNLGFGNGFGMPPDYSLRTGLLNYPTMMVQAGYTAQGYTASLQTLIEITPDGPKVRADVETLEDTSGAAYDDLQPCILEGTIQASRTSSDVFYVDYRYTGPIKGEDRKVEYRLDPETGKYIPDFVIEPETCIGLMFDAVGDPAE</sequence>
<dbReference type="PROSITE" id="PS50208">
    <property type="entry name" value="CASPASE_P20"/>
    <property type="match status" value="1"/>
</dbReference>
<dbReference type="GO" id="GO:0006508">
    <property type="term" value="P:proteolysis"/>
    <property type="evidence" value="ECO:0007669"/>
    <property type="project" value="InterPro"/>
</dbReference>
<dbReference type="InterPro" id="IPR052039">
    <property type="entry name" value="Caspase-related_regulators"/>
</dbReference>
<dbReference type="PANTHER" id="PTHR22576">
    <property type="entry name" value="MUCOSA ASSOCIATED LYMPHOID TISSUE LYMPHOMA TRANSLOCATION PROTEIN 1/PARACASPASE"/>
    <property type="match status" value="1"/>
</dbReference>
<dbReference type="Pfam" id="PF00656">
    <property type="entry name" value="Peptidase_C14"/>
    <property type="match status" value="1"/>
</dbReference>
<accession>A0A3B9GY05</accession>
<feature type="domain" description="Caspase family p20" evidence="2">
    <location>
        <begin position="139"/>
        <end position="275"/>
    </location>
</feature>
<dbReference type="EMBL" id="DMAN01000205">
    <property type="protein sequence ID" value="HAE27331.1"/>
    <property type="molecule type" value="Genomic_DNA"/>
</dbReference>
<dbReference type="Gene3D" id="3.40.50.1460">
    <property type="match status" value="1"/>
</dbReference>
<gene>
    <name evidence="3" type="ORF">DCG58_09240</name>
</gene>
<evidence type="ECO:0000259" key="2">
    <source>
        <dbReference type="PROSITE" id="PS50208"/>
    </source>
</evidence>
<dbReference type="InterPro" id="IPR029030">
    <property type="entry name" value="Caspase-like_dom_sf"/>
</dbReference>
<evidence type="ECO:0000256" key="1">
    <source>
        <dbReference type="SAM" id="MobiDB-lite"/>
    </source>
</evidence>
<evidence type="ECO:0000313" key="4">
    <source>
        <dbReference type="Proteomes" id="UP000259610"/>
    </source>
</evidence>
<name>A0A3B9GY05_9PROT</name>
<reference evidence="3 4" key="1">
    <citation type="journal article" date="2018" name="Nat. Biotechnol.">
        <title>A standardized bacterial taxonomy based on genome phylogeny substantially revises the tree of life.</title>
        <authorList>
            <person name="Parks D.H."/>
            <person name="Chuvochina M."/>
            <person name="Waite D.W."/>
            <person name="Rinke C."/>
            <person name="Skarshewski A."/>
            <person name="Chaumeil P.A."/>
            <person name="Hugenholtz P."/>
        </authorList>
    </citation>
    <scope>NUCLEOTIDE SEQUENCE [LARGE SCALE GENOMIC DNA]</scope>
    <source>
        <strain evidence="3">UBA8733</strain>
    </source>
</reference>
<organism evidence="3 4">
    <name type="scientific">Hyphomonas adhaerens</name>
    <dbReference type="NCBI Taxonomy" id="81029"/>
    <lineage>
        <taxon>Bacteria</taxon>
        <taxon>Pseudomonadati</taxon>
        <taxon>Pseudomonadota</taxon>
        <taxon>Alphaproteobacteria</taxon>
        <taxon>Hyphomonadales</taxon>
        <taxon>Hyphomonadaceae</taxon>
        <taxon>Hyphomonas</taxon>
    </lineage>
</organism>
<comment type="caution">
    <text evidence="3">The sequence shown here is derived from an EMBL/GenBank/DDBJ whole genome shotgun (WGS) entry which is preliminary data.</text>
</comment>
<dbReference type="Proteomes" id="UP000259610">
    <property type="component" value="Unassembled WGS sequence"/>
</dbReference>
<dbReference type="InterPro" id="IPR001309">
    <property type="entry name" value="Pept_C14_p20"/>
</dbReference>
<dbReference type="InterPro" id="IPR011600">
    <property type="entry name" value="Pept_C14_caspase"/>
</dbReference>
<feature type="compositionally biased region" description="Basic and acidic residues" evidence="1">
    <location>
        <begin position="44"/>
        <end position="65"/>
    </location>
</feature>